<protein>
    <recommendedName>
        <fullName evidence="2">HTH tetR-type domain-containing protein</fullName>
    </recommendedName>
</protein>
<organism evidence="1">
    <name type="scientific">bioreactor metagenome</name>
    <dbReference type="NCBI Taxonomy" id="1076179"/>
    <lineage>
        <taxon>unclassified sequences</taxon>
        <taxon>metagenomes</taxon>
        <taxon>ecological metagenomes</taxon>
    </lineage>
</organism>
<gene>
    <name evidence="1" type="ORF">SDC9_136418</name>
</gene>
<dbReference type="Gene3D" id="1.10.357.10">
    <property type="entry name" value="Tetracycline Repressor, domain 2"/>
    <property type="match status" value="1"/>
</dbReference>
<reference evidence="1" key="1">
    <citation type="submission" date="2019-08" db="EMBL/GenBank/DDBJ databases">
        <authorList>
            <person name="Kucharzyk K."/>
            <person name="Murdoch R.W."/>
            <person name="Higgins S."/>
            <person name="Loffler F."/>
        </authorList>
    </citation>
    <scope>NUCLEOTIDE SEQUENCE</scope>
</reference>
<accession>A0A645DJ31</accession>
<proteinExistence type="predicted"/>
<comment type="caution">
    <text evidence="1">The sequence shown here is derived from an EMBL/GenBank/DDBJ whole genome shotgun (WGS) entry which is preliminary data.</text>
</comment>
<sequence length="164" mass="19487">MTKGALYWHFKNKGDLLSKLIKEIFLDSEIEFAEKLVERETLADLRDYYNKKLMLPDKNDRFIKINAIMLRRFEWPEEVRSNLFTLLKDQIAREKKMINEILLRSRREGVIRQDIEVENASSAITSVFYGLYILVLNEIVTDDIIKSTDFIFNAFRKELICTKN</sequence>
<dbReference type="EMBL" id="VSSQ01036754">
    <property type="protein sequence ID" value="MPM89309.1"/>
    <property type="molecule type" value="Genomic_DNA"/>
</dbReference>
<evidence type="ECO:0008006" key="2">
    <source>
        <dbReference type="Google" id="ProtNLM"/>
    </source>
</evidence>
<name>A0A645DJ31_9ZZZZ</name>
<dbReference type="AlphaFoldDB" id="A0A645DJ31"/>
<evidence type="ECO:0000313" key="1">
    <source>
        <dbReference type="EMBL" id="MPM89309.1"/>
    </source>
</evidence>